<dbReference type="CDD" id="cd23595">
    <property type="entry name" value="TFP_LU_ECD_Qvr"/>
    <property type="match status" value="1"/>
</dbReference>
<evidence type="ECO:0000256" key="1">
    <source>
        <dbReference type="ARBA" id="ARBA00004471"/>
    </source>
</evidence>
<dbReference type="InterPro" id="IPR050975">
    <property type="entry name" value="Sleep_regulator"/>
</dbReference>
<dbReference type="AlphaFoldDB" id="A0A915EUY4"/>
<dbReference type="GO" id="GO:0030431">
    <property type="term" value="P:sleep"/>
    <property type="evidence" value="ECO:0007669"/>
    <property type="project" value="InterPro"/>
</dbReference>
<dbReference type="GO" id="GO:0048511">
    <property type="term" value="P:rhythmic process"/>
    <property type="evidence" value="ECO:0007669"/>
    <property type="project" value="UniProtKB-KW"/>
</dbReference>
<comment type="similarity">
    <text evidence="2">Belongs to the quiver family.</text>
</comment>
<evidence type="ECO:0000256" key="3">
    <source>
        <dbReference type="ARBA" id="ARBA00022475"/>
    </source>
</evidence>
<dbReference type="Pfam" id="PF17064">
    <property type="entry name" value="QVR"/>
    <property type="match status" value="1"/>
</dbReference>
<sequence length="208" mass="23296">MQPNAISSSDATHKLCGVTVPELREMMRLHGLEAMVLLLQVVFFCGVVSQEPVPCAPRKISCFFCNSSKLKGCEDPFPKRDMFSPHLPTVDCYEDCFKWLYIDYQQKHQLIRGCSSQLILKIDRHLICMYESKGRGGYICFCSAEKCNPGGVAETSPRAMALIFAATLLLLHGRPPTREGLLHRHGGGQEGSLIHPMTALQFMGRDEY</sequence>
<comment type="function">
    <text evidence="12">Bifunctional regulator of neuronal activity in the mushroom body, and possibly other regions of the brain, that acts as a signaling molecule required for homeostatic regulation of sleep under normal conditions and after sleep deprivation. Reduces neuronal excitability by enhancing Sh/shaker K(+) channel activity; possibly by stabilizing Sh/shaker to increase protein levels, accelerating its activation kinetics, slowing C-type inactivation and enhancing recovery from inactivation. Specifically affects the A-type K(+) current. Antagonizes nicotinic acetylcholine receptors (nAChRs) to reduce synaptic transmission, possibly by preventing their localization to the cell surface. Required for regulation of neuromuscular excitability and plasticity at neuromuscular junctions.</text>
</comment>
<name>A0A915EUY4_9CEST</name>
<evidence type="ECO:0000256" key="11">
    <source>
        <dbReference type="ARBA" id="ARBA00044561"/>
    </source>
</evidence>
<evidence type="ECO:0000313" key="14">
    <source>
        <dbReference type="Proteomes" id="UP000887562"/>
    </source>
</evidence>
<comment type="subcellular location">
    <subcellularLocation>
        <location evidence="1">Cell membrane</location>
        <topology evidence="1">Lipid-anchor</topology>
        <topology evidence="1">GPI-anchor</topology>
        <orientation evidence="1">Extracellular side</orientation>
    </subcellularLocation>
    <subcellularLocation>
        <location evidence="9">Membrane raft</location>
        <topology evidence="9">Lipid-anchor</topology>
        <topology evidence="9">GPI-anchor</topology>
        <orientation evidence="9">Extracellular side</orientation>
    </subcellularLocation>
</comment>
<evidence type="ECO:0000256" key="7">
    <source>
        <dbReference type="ARBA" id="ARBA00023180"/>
    </source>
</evidence>
<comment type="subunit">
    <text evidence="13">Interacts (via loop 2 of the three-fingered Ly-6 domain) with Sh/shaker; this interaction may stabilize both components of the complex and may be required for targeting or retention of Sh/shaker to neural cell projections. Interacts (via loop 2 of the three-fingered Ly-6 domain) with nAChRalpha3 and potentially other nicotinic acetylcholine receptors; this interaction is required for antagonism of nicotinic acetylcholine receptors.</text>
</comment>
<dbReference type="WBParaSite" id="maker-E.canG7_contigs_5936-snap-gene-0.59-mRNA-1">
    <property type="protein sequence ID" value="maker-E.canG7_contigs_5936-snap-gene-0.59-mRNA-1"/>
    <property type="gene ID" value="EcG7_02500"/>
</dbReference>
<keyword evidence="6" id="KW-1015">Disulfide bond</keyword>
<evidence type="ECO:0000256" key="9">
    <source>
        <dbReference type="ARBA" id="ARBA00044499"/>
    </source>
</evidence>
<dbReference type="Proteomes" id="UP000887562">
    <property type="component" value="Unplaced"/>
</dbReference>
<evidence type="ECO:0000256" key="4">
    <source>
        <dbReference type="ARBA" id="ARBA00022729"/>
    </source>
</evidence>
<evidence type="ECO:0000313" key="15">
    <source>
        <dbReference type="WBParaSite" id="maker-E.canG7_contigs_5936-snap-gene-0.59-mRNA-1"/>
    </source>
</evidence>
<evidence type="ECO:0000256" key="12">
    <source>
        <dbReference type="ARBA" id="ARBA00045788"/>
    </source>
</evidence>
<evidence type="ECO:0000256" key="8">
    <source>
        <dbReference type="ARBA" id="ARBA00031037"/>
    </source>
</evidence>
<dbReference type="GO" id="GO:0005886">
    <property type="term" value="C:plasma membrane"/>
    <property type="evidence" value="ECO:0007669"/>
    <property type="project" value="UniProtKB-SubCell"/>
</dbReference>
<dbReference type="PANTHER" id="PTHR33562:SF31">
    <property type="entry name" value="PROTEIN QUIVER"/>
    <property type="match status" value="1"/>
</dbReference>
<organism evidence="14 15">
    <name type="scientific">Echinococcus canadensis</name>
    <dbReference type="NCBI Taxonomy" id="519352"/>
    <lineage>
        <taxon>Eukaryota</taxon>
        <taxon>Metazoa</taxon>
        <taxon>Spiralia</taxon>
        <taxon>Lophotrochozoa</taxon>
        <taxon>Platyhelminthes</taxon>
        <taxon>Cestoda</taxon>
        <taxon>Eucestoda</taxon>
        <taxon>Cyclophyllidea</taxon>
        <taxon>Taeniidae</taxon>
        <taxon>Echinococcus</taxon>
        <taxon>Echinococcus canadensis group</taxon>
    </lineage>
</organism>
<keyword evidence="7" id="KW-0325">Glycoprotein</keyword>
<accession>A0A915EUY4</accession>
<keyword evidence="3" id="KW-0472">Membrane</keyword>
<dbReference type="GO" id="GO:0045121">
    <property type="term" value="C:membrane raft"/>
    <property type="evidence" value="ECO:0007669"/>
    <property type="project" value="UniProtKB-SubCell"/>
</dbReference>
<keyword evidence="5" id="KW-0090">Biological rhythms</keyword>
<proteinExistence type="inferred from homology"/>
<keyword evidence="4" id="KW-0732">Signal</keyword>
<evidence type="ECO:0000256" key="6">
    <source>
        <dbReference type="ARBA" id="ARBA00023157"/>
    </source>
</evidence>
<dbReference type="InterPro" id="IPR031424">
    <property type="entry name" value="QVR-like"/>
</dbReference>
<protein>
    <recommendedName>
        <fullName evidence="10">UPAR/Ly6 domain-containing protein qvr</fullName>
    </recommendedName>
    <alternativeName>
        <fullName evidence="11">Protein quiver</fullName>
    </alternativeName>
    <alternativeName>
        <fullName evidence="8">Protein sleepless</fullName>
    </alternativeName>
</protein>
<evidence type="ECO:0000256" key="5">
    <source>
        <dbReference type="ARBA" id="ARBA00023108"/>
    </source>
</evidence>
<reference evidence="15" key="1">
    <citation type="submission" date="2022-11" db="UniProtKB">
        <authorList>
            <consortium name="WormBaseParasite"/>
        </authorList>
    </citation>
    <scope>IDENTIFICATION</scope>
</reference>
<evidence type="ECO:0000256" key="13">
    <source>
        <dbReference type="ARBA" id="ARBA00046769"/>
    </source>
</evidence>
<dbReference type="GO" id="GO:0032222">
    <property type="term" value="P:regulation of synaptic transmission, cholinergic"/>
    <property type="evidence" value="ECO:0007669"/>
    <property type="project" value="InterPro"/>
</dbReference>
<keyword evidence="14" id="KW-1185">Reference proteome</keyword>
<evidence type="ECO:0000256" key="2">
    <source>
        <dbReference type="ARBA" id="ARBA00010522"/>
    </source>
</evidence>
<keyword evidence="3" id="KW-1003">Cell membrane</keyword>
<dbReference type="PANTHER" id="PTHR33562">
    <property type="entry name" value="ATILLA, ISOFORM B-RELATED-RELATED"/>
    <property type="match status" value="1"/>
</dbReference>
<evidence type="ECO:0000256" key="10">
    <source>
        <dbReference type="ARBA" id="ARBA00044524"/>
    </source>
</evidence>